<dbReference type="Gene3D" id="3.10.450.50">
    <property type="match status" value="1"/>
</dbReference>
<dbReference type="OrthoDB" id="7564479at2"/>
<feature type="domain" description="DUF4440" evidence="1">
    <location>
        <begin position="8"/>
        <end position="117"/>
    </location>
</feature>
<dbReference type="RefSeq" id="WP_160752867.1">
    <property type="nucleotide sequence ID" value="NZ_WTYA01000004.1"/>
</dbReference>
<protein>
    <submittedName>
        <fullName evidence="2">DUF4440 domain-containing protein</fullName>
    </submittedName>
</protein>
<gene>
    <name evidence="2" type="ORF">GRI58_07040</name>
</gene>
<organism evidence="2 3">
    <name type="scientific">Qipengyuania algicida</name>
    <dbReference type="NCBI Taxonomy" id="1836209"/>
    <lineage>
        <taxon>Bacteria</taxon>
        <taxon>Pseudomonadati</taxon>
        <taxon>Pseudomonadota</taxon>
        <taxon>Alphaproteobacteria</taxon>
        <taxon>Sphingomonadales</taxon>
        <taxon>Erythrobacteraceae</taxon>
        <taxon>Qipengyuania</taxon>
    </lineage>
</organism>
<sequence>MDEFTSRIEALEHRWMRAWMQRDRNQMKALAARDFIVLFGAHPPAMLDRPSWLEAATTGLRCKAYRFEEVYVRRHGPVAVFSTQMTIEAEIGNHEWSGQVWVTDLWKRSMSRRKWRLIERSLARPDSDVRLAKEIRAMQLWR</sequence>
<evidence type="ECO:0000313" key="2">
    <source>
        <dbReference type="EMBL" id="MXP28575.1"/>
    </source>
</evidence>
<dbReference type="Pfam" id="PF14534">
    <property type="entry name" value="DUF4440"/>
    <property type="match status" value="1"/>
</dbReference>
<proteinExistence type="predicted"/>
<dbReference type="SUPFAM" id="SSF54427">
    <property type="entry name" value="NTF2-like"/>
    <property type="match status" value="1"/>
</dbReference>
<keyword evidence="3" id="KW-1185">Reference proteome</keyword>
<dbReference type="InterPro" id="IPR032710">
    <property type="entry name" value="NTF2-like_dom_sf"/>
</dbReference>
<evidence type="ECO:0000313" key="3">
    <source>
        <dbReference type="Proteomes" id="UP000439780"/>
    </source>
</evidence>
<dbReference type="AlphaFoldDB" id="A0A845AIB3"/>
<dbReference type="EMBL" id="WTYA01000004">
    <property type="protein sequence ID" value="MXP28575.1"/>
    <property type="molecule type" value="Genomic_DNA"/>
</dbReference>
<dbReference type="InterPro" id="IPR027843">
    <property type="entry name" value="DUF4440"/>
</dbReference>
<accession>A0A845AIB3</accession>
<comment type="caution">
    <text evidence="2">The sequence shown here is derived from an EMBL/GenBank/DDBJ whole genome shotgun (WGS) entry which is preliminary data.</text>
</comment>
<reference evidence="2 3" key="1">
    <citation type="submission" date="2019-12" db="EMBL/GenBank/DDBJ databases">
        <title>Genomic-based taxomic classification of the family Erythrobacteraceae.</title>
        <authorList>
            <person name="Xu L."/>
        </authorList>
    </citation>
    <scope>NUCLEOTIDE SEQUENCE [LARGE SCALE GENOMIC DNA]</scope>
    <source>
        <strain evidence="2 3">KEMB 9005-328</strain>
    </source>
</reference>
<dbReference type="Proteomes" id="UP000439780">
    <property type="component" value="Unassembled WGS sequence"/>
</dbReference>
<name>A0A845AIB3_9SPHN</name>
<evidence type="ECO:0000259" key="1">
    <source>
        <dbReference type="Pfam" id="PF14534"/>
    </source>
</evidence>